<comment type="caution">
    <text evidence="2">The sequence shown here is derived from an EMBL/GenBank/DDBJ whole genome shotgun (WGS) entry which is preliminary data.</text>
</comment>
<sequence length="660" mass="77017">MINKKFKKGHICKGCYNCEVRSSWISFIMFFLPTIASILVGIFVTSSGPIAGILMPLSFLLLIIVWGSKKVYKAAKSPFSGDKKRVEDMQDMHEGDVIQYRYPIMLHEAIVSSVDFGNCSRIGKVHVVHYGKKTLFSKREIIEEALDIDLDKMEIYNLDYSCYNVHKRDEVVNRARQRVGEKKFGFFNNRSCHFCHWAKVNEGFDAISTSDIVNDSAFDLSHFPYQIFKDQSLNHPPSTSLIEQSWVKIKSEVSGGDPIEFSYRGHWHKGICTHISSTKTARDLQINVVHYSYHGPFDVPEVREEDFHFDLSVENVYVYNYHPAHRYSRAEIIDRARSKIGEKKYNMLFRNSGHLVEEITLKEREEVINSPHELCEGDIISFCYYGRRQTAVLVSIIRDKNDTKCDMNVIHYGKSGLLATRTVLEEKISIDLAKNNLRKVNFLEYFTYPGYVVVERAKRILGEQRFNRIYNNSYHLVHWAKVDNRKKAINFVRMGIDLSLQLNIMDENQNKTLNQDVHIVPFNIISGKEKRHHYMELVRSWEELIKGHIVEFKYYCIWHQGILTEVNIGQEIIKVIHYGAKHLFATRTILEEERKVNLKKENLYIYHPDPEYASSSDEVIRYARSKLREQKWGSGNRSSDFCRECVLRKKQAIEDTVQVE</sequence>
<dbReference type="AlphaFoldDB" id="A0AAE0S7I8"/>
<gene>
    <name evidence="2" type="ORF">CHS0354_020014</name>
</gene>
<keyword evidence="1" id="KW-1133">Transmembrane helix</keyword>
<evidence type="ECO:0000313" key="2">
    <source>
        <dbReference type="EMBL" id="KAK3586255.1"/>
    </source>
</evidence>
<proteinExistence type="predicted"/>
<evidence type="ECO:0000256" key="1">
    <source>
        <dbReference type="SAM" id="Phobius"/>
    </source>
</evidence>
<feature type="transmembrane region" description="Helical" evidence="1">
    <location>
        <begin position="50"/>
        <end position="67"/>
    </location>
</feature>
<dbReference type="Proteomes" id="UP001195483">
    <property type="component" value="Unassembled WGS sequence"/>
</dbReference>
<reference evidence="2" key="3">
    <citation type="submission" date="2023-05" db="EMBL/GenBank/DDBJ databases">
        <authorList>
            <person name="Smith C.H."/>
        </authorList>
    </citation>
    <scope>NUCLEOTIDE SEQUENCE</scope>
    <source>
        <strain evidence="2">CHS0354</strain>
        <tissue evidence="2">Mantle</tissue>
    </source>
</reference>
<reference evidence="2" key="1">
    <citation type="journal article" date="2021" name="Genome Biol. Evol.">
        <title>A High-Quality Reference Genome for a Parasitic Bivalve with Doubly Uniparental Inheritance (Bivalvia: Unionida).</title>
        <authorList>
            <person name="Smith C.H."/>
        </authorList>
    </citation>
    <scope>NUCLEOTIDE SEQUENCE</scope>
    <source>
        <strain evidence="2">CHS0354</strain>
    </source>
</reference>
<reference evidence="2" key="2">
    <citation type="journal article" date="2021" name="Genome Biol. Evol.">
        <title>Developing a high-quality reference genome for a parasitic bivalve with doubly uniparental inheritance (Bivalvia: Unionida).</title>
        <authorList>
            <person name="Smith C.H."/>
        </authorList>
    </citation>
    <scope>NUCLEOTIDE SEQUENCE</scope>
    <source>
        <strain evidence="2">CHS0354</strain>
        <tissue evidence="2">Mantle</tissue>
    </source>
</reference>
<keyword evidence="1" id="KW-0812">Transmembrane</keyword>
<keyword evidence="3" id="KW-1185">Reference proteome</keyword>
<organism evidence="2 3">
    <name type="scientific">Potamilus streckersoni</name>
    <dbReference type="NCBI Taxonomy" id="2493646"/>
    <lineage>
        <taxon>Eukaryota</taxon>
        <taxon>Metazoa</taxon>
        <taxon>Spiralia</taxon>
        <taxon>Lophotrochozoa</taxon>
        <taxon>Mollusca</taxon>
        <taxon>Bivalvia</taxon>
        <taxon>Autobranchia</taxon>
        <taxon>Heteroconchia</taxon>
        <taxon>Palaeoheterodonta</taxon>
        <taxon>Unionida</taxon>
        <taxon>Unionoidea</taxon>
        <taxon>Unionidae</taxon>
        <taxon>Ambleminae</taxon>
        <taxon>Lampsilini</taxon>
        <taxon>Potamilus</taxon>
    </lineage>
</organism>
<name>A0AAE0S7I8_9BIVA</name>
<feature type="transmembrane region" description="Helical" evidence="1">
    <location>
        <begin position="21"/>
        <end position="44"/>
    </location>
</feature>
<evidence type="ECO:0000313" key="3">
    <source>
        <dbReference type="Proteomes" id="UP001195483"/>
    </source>
</evidence>
<protein>
    <submittedName>
        <fullName evidence="2">Uncharacterized protein</fullName>
    </submittedName>
</protein>
<dbReference type="Gene3D" id="3.90.1720.10">
    <property type="entry name" value="endopeptidase domain like (from Nostoc punctiforme)"/>
    <property type="match status" value="1"/>
</dbReference>
<keyword evidence="1" id="KW-0472">Membrane</keyword>
<dbReference type="EMBL" id="JAEAOA010001218">
    <property type="protein sequence ID" value="KAK3586255.1"/>
    <property type="molecule type" value="Genomic_DNA"/>
</dbReference>
<accession>A0AAE0S7I8</accession>